<keyword evidence="2" id="KW-0805">Transcription regulation</keyword>
<comment type="caution">
    <text evidence="8">The sequence shown here is derived from an EMBL/GenBank/DDBJ whole genome shotgun (WGS) entry which is preliminary data.</text>
</comment>
<comment type="similarity">
    <text evidence="1">Belongs to the AfsR/DnrI/RedD regulatory family.</text>
</comment>
<dbReference type="SUPFAM" id="SSF52540">
    <property type="entry name" value="P-loop containing nucleoside triphosphate hydrolases"/>
    <property type="match status" value="1"/>
</dbReference>
<evidence type="ECO:0000256" key="2">
    <source>
        <dbReference type="ARBA" id="ARBA00023015"/>
    </source>
</evidence>
<dbReference type="Pfam" id="PF03704">
    <property type="entry name" value="BTAD"/>
    <property type="match status" value="1"/>
</dbReference>
<proteinExistence type="inferred from homology"/>
<dbReference type="RefSeq" id="WP_380122084.1">
    <property type="nucleotide sequence ID" value="NZ_JBHSIU010000046.1"/>
</dbReference>
<protein>
    <submittedName>
        <fullName evidence="8">BTAD domain-containing putative transcriptional regulator</fullName>
    </submittedName>
</protein>
<keyword evidence="3 5" id="KW-0238">DNA-binding</keyword>
<feature type="region of interest" description="Disordered" evidence="6">
    <location>
        <begin position="252"/>
        <end position="288"/>
    </location>
</feature>
<evidence type="ECO:0000256" key="4">
    <source>
        <dbReference type="ARBA" id="ARBA00023163"/>
    </source>
</evidence>
<dbReference type="InterPro" id="IPR001867">
    <property type="entry name" value="OmpR/PhoB-type_DNA-bd"/>
</dbReference>
<dbReference type="Pfam" id="PF00486">
    <property type="entry name" value="Trans_reg_C"/>
    <property type="match status" value="1"/>
</dbReference>
<accession>A0ABV9W4U6</accession>
<evidence type="ECO:0000256" key="3">
    <source>
        <dbReference type="ARBA" id="ARBA00023125"/>
    </source>
</evidence>
<dbReference type="EMBL" id="JBHSIU010000046">
    <property type="protein sequence ID" value="MFC5003059.1"/>
    <property type="molecule type" value="Genomic_DNA"/>
</dbReference>
<dbReference type="SMART" id="SM01043">
    <property type="entry name" value="BTAD"/>
    <property type="match status" value="1"/>
</dbReference>
<evidence type="ECO:0000256" key="5">
    <source>
        <dbReference type="PROSITE-ProRule" id="PRU01091"/>
    </source>
</evidence>
<dbReference type="Proteomes" id="UP001595912">
    <property type="component" value="Unassembled WGS sequence"/>
</dbReference>
<evidence type="ECO:0000313" key="9">
    <source>
        <dbReference type="Proteomes" id="UP001595912"/>
    </source>
</evidence>
<dbReference type="InterPro" id="IPR011990">
    <property type="entry name" value="TPR-like_helical_dom_sf"/>
</dbReference>
<dbReference type="PROSITE" id="PS51755">
    <property type="entry name" value="OMPR_PHOB"/>
    <property type="match status" value="1"/>
</dbReference>
<evidence type="ECO:0000259" key="7">
    <source>
        <dbReference type="PROSITE" id="PS51755"/>
    </source>
</evidence>
<dbReference type="InterPro" id="IPR016032">
    <property type="entry name" value="Sig_transdc_resp-reg_C-effctor"/>
</dbReference>
<dbReference type="Gene3D" id="3.40.50.300">
    <property type="entry name" value="P-loop containing nucleotide triphosphate hydrolases"/>
    <property type="match status" value="1"/>
</dbReference>
<name>A0ABV9W4U6_9ACTN</name>
<dbReference type="SUPFAM" id="SSF46894">
    <property type="entry name" value="C-terminal effector domain of the bipartite response regulators"/>
    <property type="match status" value="1"/>
</dbReference>
<dbReference type="Gene3D" id="1.10.10.10">
    <property type="entry name" value="Winged helix-like DNA-binding domain superfamily/Winged helix DNA-binding domain"/>
    <property type="match status" value="1"/>
</dbReference>
<sequence length="1095" mass="115000">MLQIRILGPLEVVGEGGPVDTGTPKQRAVLAMLTMQPGRTVSVQRLIDELWADEPPERAIASLQAYVSRLRRALEPGRTARDRSTVLVSRAPGYQLMVPADAVDAARFAAAVEQARTGTDPAEALRALTDALHLWRADPLPELGDSPLARAERSRLQELRLIAIEERSEALLRLGRAAEVAYLSESALVEAPYRERLWGQLMLALYRSGRQAEALAAYARARAGLVDELGIEPGPALQQLEQDILRQAPHLTGAQPGVAPTSGAPTTPVSGAPTAPVSGGPAMSVSGAPVPGGPAAPVSGAPAAPLHPSVTNISEMSVTGRDLADDGGLVGRDAELRTIDELLTGTATGRGRLVLVSGSPGIGKSALLRELAARATGLVGTGTGVDGEAPPVFLPWAQILRAIAAAPAAAQALAAAFAPYGNLPAVLDPTLIEALPLPAAERIADPELARSRLYQGIVDGLCRLAAHRPLVLIVDDAHWLDAPSTVLLTMFAKAVRHNRVLLAVGYREAELAPDAPLAGALGELLADPSAVRLPLQGLGADGVAALARDVTGADVPDETVAMLLDRTGGNPFFVVELLRVLVAEHTLAPEHVPVRVQEVVRRRLAKLPGQVNAVIAVASVLGRDVSVPVLREVVQIDELALFDTLDTAVVSGILTATDDPGLLRFSHDLVRQTAYLDQGPLRRARLHARAAQALRDTGLATVSELAGHLRAALPVLSPFDVVPALVEAAGEAYEQTAHEQASALLEEAVGVLHRAPAGERRDVAELDLRIRLAYMHQATDGYLAPFVAAQYAAMEPLLVRLRGRPVLDILPALWGYASFHTAAGDVARAVAMARSASEQGSTDPWASIVAEVHAGAAALAVLDLPKARGCFETALDALPGGELPVFPIANWDPVIGAQAPAAIVCGMLGDHPTAARHLRAARERAARVGEPFLEMYVSHYAASVAADRYDAPATADAARTTLRLAKRGGHLEYQAMSAILLGWAEVRAGDDGGLTRIVEARTHLGEAMRRFGRLEALHADACLTLKQPAEAAAIAGKALEGGLPGQTGFAEPDLRRVQALATGDPAEAEEALRVARKLHYAAAEARAEAALEQLA</sequence>
<dbReference type="SUPFAM" id="SSF48452">
    <property type="entry name" value="TPR-like"/>
    <property type="match status" value="1"/>
</dbReference>
<keyword evidence="9" id="KW-1185">Reference proteome</keyword>
<evidence type="ECO:0000256" key="6">
    <source>
        <dbReference type="SAM" id="MobiDB-lite"/>
    </source>
</evidence>
<evidence type="ECO:0000313" key="8">
    <source>
        <dbReference type="EMBL" id="MFC5003059.1"/>
    </source>
</evidence>
<dbReference type="PANTHER" id="PTHR35807">
    <property type="entry name" value="TRANSCRIPTIONAL REGULATOR REDD-RELATED"/>
    <property type="match status" value="1"/>
</dbReference>
<dbReference type="PANTHER" id="PTHR35807:SF1">
    <property type="entry name" value="TRANSCRIPTIONAL REGULATOR REDD"/>
    <property type="match status" value="1"/>
</dbReference>
<evidence type="ECO:0000256" key="1">
    <source>
        <dbReference type="ARBA" id="ARBA00005820"/>
    </source>
</evidence>
<dbReference type="InterPro" id="IPR036388">
    <property type="entry name" value="WH-like_DNA-bd_sf"/>
</dbReference>
<dbReference type="InterPro" id="IPR041664">
    <property type="entry name" value="AAA_16"/>
</dbReference>
<dbReference type="InterPro" id="IPR005158">
    <property type="entry name" value="BTAD"/>
</dbReference>
<reference evidence="9" key="1">
    <citation type="journal article" date="2019" name="Int. J. Syst. Evol. Microbiol.">
        <title>The Global Catalogue of Microorganisms (GCM) 10K type strain sequencing project: providing services to taxonomists for standard genome sequencing and annotation.</title>
        <authorList>
            <consortium name="The Broad Institute Genomics Platform"/>
            <consortium name="The Broad Institute Genome Sequencing Center for Infectious Disease"/>
            <person name="Wu L."/>
            <person name="Ma J."/>
        </authorList>
    </citation>
    <scope>NUCLEOTIDE SEQUENCE [LARGE SCALE GENOMIC DNA]</scope>
    <source>
        <strain evidence="9">CGMCC 4.7152</strain>
    </source>
</reference>
<feature type="DNA-binding region" description="OmpR/PhoB-type" evidence="5">
    <location>
        <begin position="1"/>
        <end position="98"/>
    </location>
</feature>
<organism evidence="8 9">
    <name type="scientific">Dactylosporangium cerinum</name>
    <dbReference type="NCBI Taxonomy" id="1434730"/>
    <lineage>
        <taxon>Bacteria</taxon>
        <taxon>Bacillati</taxon>
        <taxon>Actinomycetota</taxon>
        <taxon>Actinomycetes</taxon>
        <taxon>Micromonosporales</taxon>
        <taxon>Micromonosporaceae</taxon>
        <taxon>Dactylosporangium</taxon>
    </lineage>
</organism>
<dbReference type="Gene3D" id="1.25.40.10">
    <property type="entry name" value="Tetratricopeptide repeat domain"/>
    <property type="match status" value="1"/>
</dbReference>
<feature type="domain" description="OmpR/PhoB-type" evidence="7">
    <location>
        <begin position="1"/>
        <end position="98"/>
    </location>
</feature>
<dbReference type="InterPro" id="IPR051677">
    <property type="entry name" value="AfsR-DnrI-RedD_regulator"/>
</dbReference>
<gene>
    <name evidence="8" type="ORF">ACFPIJ_35165</name>
</gene>
<keyword evidence="4" id="KW-0804">Transcription</keyword>
<dbReference type="SMART" id="SM00862">
    <property type="entry name" value="Trans_reg_C"/>
    <property type="match status" value="1"/>
</dbReference>
<dbReference type="InterPro" id="IPR027417">
    <property type="entry name" value="P-loop_NTPase"/>
</dbReference>
<dbReference type="Pfam" id="PF13191">
    <property type="entry name" value="AAA_16"/>
    <property type="match status" value="1"/>
</dbReference>
<dbReference type="CDD" id="cd15831">
    <property type="entry name" value="BTAD"/>
    <property type="match status" value="1"/>
</dbReference>